<keyword evidence="2" id="KW-1185">Reference proteome</keyword>
<evidence type="ECO:0008006" key="3">
    <source>
        <dbReference type="Google" id="ProtNLM"/>
    </source>
</evidence>
<name>A0ABU6IKM5_9ACTN</name>
<proteinExistence type="predicted"/>
<protein>
    <recommendedName>
        <fullName evidence="3">Type IV toxin-antitoxin system AbiEi family antitoxin domain-containing protein</fullName>
    </recommendedName>
</protein>
<dbReference type="EMBL" id="JAYMFF010000024">
    <property type="protein sequence ID" value="MEC4176908.1"/>
    <property type="molecule type" value="Genomic_DNA"/>
</dbReference>
<dbReference type="Proteomes" id="UP001349994">
    <property type="component" value="Unassembled WGS sequence"/>
</dbReference>
<dbReference type="InterPro" id="IPR059220">
    <property type="entry name" value="AbiEi"/>
</dbReference>
<gene>
    <name evidence="1" type="ORF">VIN30_10660</name>
</gene>
<evidence type="ECO:0000313" key="1">
    <source>
        <dbReference type="EMBL" id="MEC4176908.1"/>
    </source>
</evidence>
<dbReference type="RefSeq" id="WP_326423648.1">
    <property type="nucleotide sequence ID" value="NZ_JAYMFF010000024.1"/>
</dbReference>
<sequence length="178" mass="19838">MKLYEADKALCMYADGKRAFRTTDLALVFAEDGTKLRSTISRLVKAGSLWHIARDLYWYASAGVSDIPAIEELAVALRSGEMNFIGMESAASLWGVISQIPVGRLTVVTTGKEGEFKTPFGVIEFVHTSRDWAYLLDHTVDYPGHGLRLATKDHTVRGLLRSGRSLDLIDWEEVEDDE</sequence>
<evidence type="ECO:0000313" key="2">
    <source>
        <dbReference type="Proteomes" id="UP001349994"/>
    </source>
</evidence>
<reference evidence="1 2" key="1">
    <citation type="submission" date="2024-01" db="EMBL/GenBank/DDBJ databases">
        <title>novel species in genus Adlercreutzia.</title>
        <authorList>
            <person name="Liu X."/>
        </authorList>
    </citation>
    <scope>NUCLEOTIDE SEQUENCE [LARGE SCALE GENOMIC DNA]</scope>
    <source>
        <strain evidence="1 2">R7</strain>
    </source>
</reference>
<dbReference type="NCBIfam" id="NF047376">
    <property type="entry name" value="TAA_AbiEi"/>
    <property type="match status" value="1"/>
</dbReference>
<organism evidence="1 2">
    <name type="scientific">Adlercreutzia wanghongyangiae</name>
    <dbReference type="NCBI Taxonomy" id="3111451"/>
    <lineage>
        <taxon>Bacteria</taxon>
        <taxon>Bacillati</taxon>
        <taxon>Actinomycetota</taxon>
        <taxon>Coriobacteriia</taxon>
        <taxon>Eggerthellales</taxon>
        <taxon>Eggerthellaceae</taxon>
        <taxon>Adlercreutzia</taxon>
    </lineage>
</organism>
<accession>A0ABU6IKM5</accession>
<comment type="caution">
    <text evidence="1">The sequence shown here is derived from an EMBL/GenBank/DDBJ whole genome shotgun (WGS) entry which is preliminary data.</text>
</comment>